<feature type="region of interest" description="Disordered" evidence="1">
    <location>
        <begin position="251"/>
        <end position="274"/>
    </location>
</feature>
<feature type="transmembrane region" description="Helical" evidence="2">
    <location>
        <begin position="166"/>
        <end position="192"/>
    </location>
</feature>
<dbReference type="PANTHER" id="PTHR15887">
    <property type="entry name" value="TRANSMEMBRANE PROTEIN 69"/>
    <property type="match status" value="1"/>
</dbReference>
<keyword evidence="4" id="KW-1185">Reference proteome</keyword>
<dbReference type="InterPro" id="IPR021836">
    <property type="entry name" value="DUF3429"/>
</dbReference>
<sequence>MLNTRIALRAFNQSLHRSIELNLNRMRPTLIKTQQPIYHSKSTSSTTESVTDNVKDISKTAKEEANRTIGSVLEAVSGGKQNEVISDLRSVGGLYQSVPREAIIFGGAGLVPYLATSITTIYLARQAYNSENGIGAIHWGIEFASHETKTGPKGTPRYMLGTLPVILAWPTLLLPGQLALASQWAAFTIVWYTDMIATGKGWTPKWYSTYRFGLTALVGGSIIITLSATNYWAVNQVGYSSTSQKLQEIRERESGTIEEKQKGGGTGGMKVKGIVPKGGSMGSVSGEDAFVKIKDVVAAKSSKSSNEKGNNSTKGD</sequence>
<gene>
    <name evidence="3" type="ORF">CROQUDRAFT_663888</name>
</gene>
<dbReference type="PANTHER" id="PTHR15887:SF1">
    <property type="entry name" value="TRANSMEMBRANE PROTEIN 69"/>
    <property type="match status" value="1"/>
</dbReference>
<dbReference type="OrthoDB" id="194289at2759"/>
<evidence type="ECO:0000256" key="2">
    <source>
        <dbReference type="SAM" id="Phobius"/>
    </source>
</evidence>
<organism evidence="3 4">
    <name type="scientific">Cronartium quercuum f. sp. fusiforme G11</name>
    <dbReference type="NCBI Taxonomy" id="708437"/>
    <lineage>
        <taxon>Eukaryota</taxon>
        <taxon>Fungi</taxon>
        <taxon>Dikarya</taxon>
        <taxon>Basidiomycota</taxon>
        <taxon>Pucciniomycotina</taxon>
        <taxon>Pucciniomycetes</taxon>
        <taxon>Pucciniales</taxon>
        <taxon>Coleosporiaceae</taxon>
        <taxon>Cronartium</taxon>
    </lineage>
</organism>
<name>A0A9P6NCW6_9BASI</name>
<evidence type="ECO:0000313" key="3">
    <source>
        <dbReference type="EMBL" id="KAG0141406.1"/>
    </source>
</evidence>
<dbReference type="AlphaFoldDB" id="A0A9P6NCW6"/>
<evidence type="ECO:0000256" key="1">
    <source>
        <dbReference type="SAM" id="MobiDB-lite"/>
    </source>
</evidence>
<dbReference type="EMBL" id="MU167387">
    <property type="protein sequence ID" value="KAG0141406.1"/>
    <property type="molecule type" value="Genomic_DNA"/>
</dbReference>
<dbReference type="Pfam" id="PF11911">
    <property type="entry name" value="DUF3429"/>
    <property type="match status" value="1"/>
</dbReference>
<feature type="transmembrane region" description="Helical" evidence="2">
    <location>
        <begin position="102"/>
        <end position="124"/>
    </location>
</feature>
<feature type="transmembrane region" description="Helical" evidence="2">
    <location>
        <begin position="212"/>
        <end position="234"/>
    </location>
</feature>
<protein>
    <submittedName>
        <fullName evidence="3">Uncharacterized protein</fullName>
    </submittedName>
</protein>
<keyword evidence="2" id="KW-0472">Membrane</keyword>
<comment type="caution">
    <text evidence="3">The sequence shown here is derived from an EMBL/GenBank/DDBJ whole genome shotgun (WGS) entry which is preliminary data.</text>
</comment>
<feature type="compositionally biased region" description="Basic and acidic residues" evidence="1">
    <location>
        <begin position="251"/>
        <end position="262"/>
    </location>
</feature>
<evidence type="ECO:0000313" key="4">
    <source>
        <dbReference type="Proteomes" id="UP000886653"/>
    </source>
</evidence>
<reference evidence="3" key="1">
    <citation type="submission" date="2013-11" db="EMBL/GenBank/DDBJ databases">
        <title>Genome sequence of the fusiform rust pathogen reveals effectors for host alternation and coevolution with pine.</title>
        <authorList>
            <consortium name="DOE Joint Genome Institute"/>
            <person name="Smith K."/>
            <person name="Pendleton A."/>
            <person name="Kubisiak T."/>
            <person name="Anderson C."/>
            <person name="Salamov A."/>
            <person name="Aerts A."/>
            <person name="Riley R."/>
            <person name="Clum A."/>
            <person name="Lindquist E."/>
            <person name="Ence D."/>
            <person name="Campbell M."/>
            <person name="Kronenberg Z."/>
            <person name="Feau N."/>
            <person name="Dhillon B."/>
            <person name="Hamelin R."/>
            <person name="Burleigh J."/>
            <person name="Smith J."/>
            <person name="Yandell M."/>
            <person name="Nelson C."/>
            <person name="Grigoriev I."/>
            <person name="Davis J."/>
        </authorList>
    </citation>
    <scope>NUCLEOTIDE SEQUENCE</scope>
    <source>
        <strain evidence="3">G11</strain>
    </source>
</reference>
<keyword evidence="2" id="KW-0812">Transmembrane</keyword>
<dbReference type="Proteomes" id="UP000886653">
    <property type="component" value="Unassembled WGS sequence"/>
</dbReference>
<proteinExistence type="predicted"/>
<accession>A0A9P6NCW6</accession>
<keyword evidence="2" id="KW-1133">Transmembrane helix</keyword>